<feature type="transmembrane region" description="Helical" evidence="2">
    <location>
        <begin position="171"/>
        <end position="192"/>
    </location>
</feature>
<proteinExistence type="predicted"/>
<evidence type="ECO:0000259" key="3">
    <source>
        <dbReference type="Pfam" id="PF06808"/>
    </source>
</evidence>
<feature type="transmembrane region" description="Helical" evidence="2">
    <location>
        <begin position="618"/>
        <end position="635"/>
    </location>
</feature>
<dbReference type="InterPro" id="IPR011853">
    <property type="entry name" value="TRAP_DctM-Dct_fused"/>
</dbReference>
<evidence type="ECO:0000313" key="4">
    <source>
        <dbReference type="EMBL" id="QPC43911.1"/>
    </source>
</evidence>
<dbReference type="Proteomes" id="UP000593594">
    <property type="component" value="Chromosome"/>
</dbReference>
<dbReference type="NCBIfam" id="TIGR02123">
    <property type="entry name" value="TRAP_fused"/>
    <property type="match status" value="1"/>
</dbReference>
<feature type="transmembrane region" description="Helical" evidence="2">
    <location>
        <begin position="413"/>
        <end position="434"/>
    </location>
</feature>
<feature type="transmembrane region" description="Helical" evidence="2">
    <location>
        <begin position="683"/>
        <end position="709"/>
    </location>
</feature>
<keyword evidence="2" id="KW-1133">Transmembrane helix</keyword>
<accession>A0A7S8C5X3</accession>
<feature type="transmembrane region" description="Helical" evidence="2">
    <location>
        <begin position="85"/>
        <end position="103"/>
    </location>
</feature>
<dbReference type="InterPro" id="IPR021814">
    <property type="entry name" value="DUF3394"/>
</dbReference>
<keyword evidence="2" id="KW-0472">Membrane</keyword>
<feature type="transmembrane region" description="Helical" evidence="2">
    <location>
        <begin position="343"/>
        <end position="362"/>
    </location>
</feature>
<dbReference type="PANTHER" id="PTHR43849:SF2">
    <property type="entry name" value="BLL3936 PROTEIN"/>
    <property type="match status" value="1"/>
</dbReference>
<dbReference type="GO" id="GO:0005886">
    <property type="term" value="C:plasma membrane"/>
    <property type="evidence" value="ECO:0007669"/>
    <property type="project" value="UniProtKB-SubCell"/>
</dbReference>
<name>A0A7S8C5X3_9HYPH</name>
<keyword evidence="1" id="KW-0813">Transport</keyword>
<reference evidence="4 5" key="1">
    <citation type="submission" date="2020-06" db="EMBL/GenBank/DDBJ databases">
        <title>Genome sequence of 2 isolates from Red Sea Mangroves.</title>
        <authorList>
            <person name="Sefrji F."/>
            <person name="Michoud G."/>
            <person name="Merlino G."/>
            <person name="Daffonchio D."/>
        </authorList>
    </citation>
    <scope>NUCLEOTIDE SEQUENCE [LARGE SCALE GENOMIC DNA]</scope>
    <source>
        <strain evidence="4 5">R1DC25</strain>
    </source>
</reference>
<dbReference type="InterPro" id="IPR010656">
    <property type="entry name" value="DctM"/>
</dbReference>
<feature type="transmembrane region" description="Helical" evidence="2">
    <location>
        <begin position="213"/>
        <end position="235"/>
    </location>
</feature>
<feature type="transmembrane region" description="Helical" evidence="2">
    <location>
        <begin position="454"/>
        <end position="477"/>
    </location>
</feature>
<protein>
    <submittedName>
        <fullName evidence="4">TRAP transporter permease</fullName>
    </submittedName>
</protein>
<dbReference type="KEGG" id="kmn:HW532_15170"/>
<gene>
    <name evidence="4" type="ORF">HW532_15170</name>
</gene>
<dbReference type="PANTHER" id="PTHR43849">
    <property type="entry name" value="BLL3936 PROTEIN"/>
    <property type="match status" value="1"/>
</dbReference>
<organism evidence="4 5">
    <name type="scientific">Kaustia mangrovi</name>
    <dbReference type="NCBI Taxonomy" id="2593653"/>
    <lineage>
        <taxon>Bacteria</taxon>
        <taxon>Pseudomonadati</taxon>
        <taxon>Pseudomonadota</taxon>
        <taxon>Alphaproteobacteria</taxon>
        <taxon>Hyphomicrobiales</taxon>
        <taxon>Parvibaculaceae</taxon>
        <taxon>Kaustia</taxon>
    </lineage>
</organism>
<dbReference type="RefSeq" id="WP_213161274.1">
    <property type="nucleotide sequence ID" value="NZ_CP058214.1"/>
</dbReference>
<evidence type="ECO:0000256" key="1">
    <source>
        <dbReference type="RuleBase" id="RU369079"/>
    </source>
</evidence>
<dbReference type="EMBL" id="CP058214">
    <property type="protein sequence ID" value="QPC43911.1"/>
    <property type="molecule type" value="Genomic_DNA"/>
</dbReference>
<feature type="transmembrane region" description="Helical" evidence="2">
    <location>
        <begin position="143"/>
        <end position="165"/>
    </location>
</feature>
<feature type="transmembrane region" description="Helical" evidence="2">
    <location>
        <begin position="859"/>
        <end position="876"/>
    </location>
</feature>
<sequence length="891" mass="95955">MSEGNAPPRHGTGAEDLVAQTDTGARTPSGWVGVLLPTIAFVWSLFQLYVASGVPFWLQDALARPLRDATGLDIGFIFNNAETRIVHLAFALTLAALAFPLFKSSPRNRVPWYDWLLAILGAAACLYLLVFKEEIAMRAGLPTTADLVMSSIGLCVLAIAVYRALGLPLVVVAGVFVAYVFFGHSSFLPTVIQWKGASFGKAMWHYWMQLEGVFGVALGVSASMIFLFVLFGSILEKAGAGNFFIKIAFALLGHLRGGPAKAAVVSSAMSGIYSGSSIANTVTTGTFTIPLMKRTGFPPEKAGAVEVASSTNGQLTPPVMGAAAFLIAEYTGIGYIQVIKHALLPALISYIALFYIVHLEAMKMDLKGLPKPPSRLTVMQKLLGVLGGFIAMAVLFLAVYFGLGWIKTAFPGLTFFATLGLFFAAYIILVAIAARYPDLTMDDPNAPVVELPRAGATAVTGLYFLLPLIVLIWCILIERFSPGLSAYWACLAMIVVALTQHPLKALFRGEGEYGARFRRGGREVVDGMISGARNMISIGVATAAAGIIVGTVSLTGMHQVVAEFVEFLSGGNLMLMLILVALMSLILGMGLPTTANYIVVSSLMAPVIVTVGAQSGLIVPLIAVHMFVFYFGILADDTPPVGLAAFAASAISRGDPIKTGVQGFMYDIRTAILPFLFIFNTELLLIDVTPVEAVFVFIVALIAMLLFAAATQGYFLTRNRLWESAALLLVAFTLFRPGYWLDQVQPPFEDVPPAQIFELVQQKPAGDELRVVVEGPDFDTGESKTVALVVPLGEEADGQARLEEAGLPVQLQDGRAVVEEPFPGTPFFEKIGTTFDFYGDQPVTVAEIREPAERMPKEVFYIPGLVLLALVVWLQRRRMPRKPEERSPQVA</sequence>
<feature type="transmembrane region" description="Helical" evidence="2">
    <location>
        <begin position="535"/>
        <end position="555"/>
    </location>
</feature>
<keyword evidence="5" id="KW-1185">Reference proteome</keyword>
<feature type="transmembrane region" description="Helical" evidence="2">
    <location>
        <begin position="382"/>
        <end position="406"/>
    </location>
</feature>
<feature type="transmembrane region" description="Helical" evidence="2">
    <location>
        <begin position="115"/>
        <end position="131"/>
    </location>
</feature>
<feature type="transmembrane region" description="Helical" evidence="2">
    <location>
        <begin position="319"/>
        <end position="336"/>
    </location>
</feature>
<evidence type="ECO:0000313" key="5">
    <source>
        <dbReference type="Proteomes" id="UP000593594"/>
    </source>
</evidence>
<comment type="function">
    <text evidence="1">Part of the tripartite ATP-independent periplasmic (TRAP) transport system.</text>
</comment>
<dbReference type="Pfam" id="PF06808">
    <property type="entry name" value="DctM"/>
    <property type="match status" value="1"/>
</dbReference>
<dbReference type="GO" id="GO:0022857">
    <property type="term" value="F:transmembrane transporter activity"/>
    <property type="evidence" value="ECO:0007669"/>
    <property type="project" value="UniProtKB-UniRule"/>
</dbReference>
<feature type="domain" description="TRAP C4-dicarboxylate transport system permease DctM subunit" evidence="3">
    <location>
        <begin position="157"/>
        <end position="441"/>
    </location>
</feature>
<feature type="transmembrane region" description="Helical" evidence="2">
    <location>
        <begin position="34"/>
        <end position="58"/>
    </location>
</feature>
<keyword evidence="1" id="KW-1003">Cell membrane</keyword>
<keyword evidence="1" id="KW-0997">Cell inner membrane</keyword>
<evidence type="ECO:0000256" key="2">
    <source>
        <dbReference type="SAM" id="Phobius"/>
    </source>
</evidence>
<keyword evidence="2" id="KW-0812">Transmembrane</keyword>
<dbReference type="AlphaFoldDB" id="A0A7S8C5X3"/>
<comment type="subcellular location">
    <subcellularLocation>
        <location evidence="1">Cell inner membrane</location>
        <topology evidence="1">Multi-pass membrane protein</topology>
    </subcellularLocation>
</comment>
<dbReference type="Pfam" id="PF11874">
    <property type="entry name" value="DUF3394"/>
    <property type="match status" value="1"/>
</dbReference>